<evidence type="ECO:0000256" key="4">
    <source>
        <dbReference type="ARBA" id="ARBA00023136"/>
    </source>
</evidence>
<keyword evidence="3 5" id="KW-1133">Transmembrane helix</keyword>
<proteinExistence type="predicted"/>
<gene>
    <name evidence="6" type="ORF">PM001_LOCUS9678</name>
</gene>
<dbReference type="Proteomes" id="UP001162060">
    <property type="component" value="Unassembled WGS sequence"/>
</dbReference>
<evidence type="ECO:0000256" key="2">
    <source>
        <dbReference type="ARBA" id="ARBA00022692"/>
    </source>
</evidence>
<evidence type="ECO:0000256" key="1">
    <source>
        <dbReference type="ARBA" id="ARBA00004141"/>
    </source>
</evidence>
<dbReference type="GO" id="GO:0016020">
    <property type="term" value="C:membrane"/>
    <property type="evidence" value="ECO:0007669"/>
    <property type="project" value="UniProtKB-SubCell"/>
</dbReference>
<feature type="transmembrane region" description="Helical" evidence="5">
    <location>
        <begin position="46"/>
        <end position="66"/>
    </location>
</feature>
<dbReference type="Pfam" id="PF00335">
    <property type="entry name" value="Tetraspanin"/>
    <property type="match status" value="1"/>
</dbReference>
<feature type="transmembrane region" description="Helical" evidence="5">
    <location>
        <begin position="16"/>
        <end position="40"/>
    </location>
</feature>
<protein>
    <recommendedName>
        <fullName evidence="8">Tetraspanin</fullName>
    </recommendedName>
</protein>
<organism evidence="6 7">
    <name type="scientific">Peronospora matthiolae</name>
    <dbReference type="NCBI Taxonomy" id="2874970"/>
    <lineage>
        <taxon>Eukaryota</taxon>
        <taxon>Sar</taxon>
        <taxon>Stramenopiles</taxon>
        <taxon>Oomycota</taxon>
        <taxon>Peronosporomycetes</taxon>
        <taxon>Peronosporales</taxon>
        <taxon>Peronosporaceae</taxon>
        <taxon>Peronospora</taxon>
    </lineage>
</organism>
<comment type="caution">
    <text evidence="6">The sequence shown here is derived from an EMBL/GenBank/DDBJ whole genome shotgun (WGS) entry which is preliminary data.</text>
</comment>
<dbReference type="InterPro" id="IPR018499">
    <property type="entry name" value="Tetraspanin/Peripherin"/>
</dbReference>
<evidence type="ECO:0000313" key="6">
    <source>
        <dbReference type="EMBL" id="CAK7924528.1"/>
    </source>
</evidence>
<comment type="subcellular location">
    <subcellularLocation>
        <location evidence="1">Membrane</location>
        <topology evidence="1">Multi-pass membrane protein</topology>
    </subcellularLocation>
</comment>
<sequence>MCGDGFCFERCSGSALFLFNGVDLVCGIVLTVYSLFIGLNHYAPEWLYGPLLAVGTLLIVVPFMSWCGASSSTRSCAICLPCSSYLLILLSVAELALGVVMFTQGSAIDRFLRQHQQELHMTDEQLHRLEENKFVPAYGMLALFGMEVMRFCCSSELYRERRYRKYQYRQLKTLRDLDDELLAAKNEENIASKYASLKDTYKKKYVAHEDKPVTKDNAAVCV</sequence>
<evidence type="ECO:0008006" key="8">
    <source>
        <dbReference type="Google" id="ProtNLM"/>
    </source>
</evidence>
<keyword evidence="2 5" id="KW-0812">Transmembrane</keyword>
<name>A0AAV1TT33_9STRA</name>
<reference evidence="6" key="1">
    <citation type="submission" date="2024-01" db="EMBL/GenBank/DDBJ databases">
        <authorList>
            <person name="Webb A."/>
        </authorList>
    </citation>
    <scope>NUCLEOTIDE SEQUENCE</scope>
    <source>
        <strain evidence="6">Pm1</strain>
    </source>
</reference>
<keyword evidence="4 5" id="KW-0472">Membrane</keyword>
<evidence type="ECO:0000313" key="7">
    <source>
        <dbReference type="Proteomes" id="UP001162060"/>
    </source>
</evidence>
<evidence type="ECO:0000256" key="5">
    <source>
        <dbReference type="SAM" id="Phobius"/>
    </source>
</evidence>
<feature type="transmembrane region" description="Helical" evidence="5">
    <location>
        <begin position="78"/>
        <end position="102"/>
    </location>
</feature>
<dbReference type="EMBL" id="CAKLBY020000075">
    <property type="protein sequence ID" value="CAK7924528.1"/>
    <property type="molecule type" value="Genomic_DNA"/>
</dbReference>
<dbReference type="AlphaFoldDB" id="A0AAV1TT33"/>
<evidence type="ECO:0000256" key="3">
    <source>
        <dbReference type="ARBA" id="ARBA00022989"/>
    </source>
</evidence>
<accession>A0AAV1TT33</accession>